<evidence type="ECO:0000256" key="13">
    <source>
        <dbReference type="ARBA" id="ARBA00022833"/>
    </source>
</evidence>
<evidence type="ECO:0000256" key="2">
    <source>
        <dbReference type="ARBA" id="ARBA00004496"/>
    </source>
</evidence>
<proteinExistence type="inferred from homology"/>
<keyword evidence="9 19" id="KW-0819">tRNA processing</keyword>
<dbReference type="InterPro" id="IPR030666">
    <property type="entry name" value="IPP_transferase_euk"/>
</dbReference>
<dbReference type="GO" id="GO:0006400">
    <property type="term" value="P:tRNA modification"/>
    <property type="evidence" value="ECO:0007669"/>
    <property type="project" value="TreeGrafter"/>
</dbReference>
<evidence type="ECO:0000256" key="20">
    <source>
        <dbReference type="RuleBase" id="RU003785"/>
    </source>
</evidence>
<keyword evidence="24" id="KW-1185">Reference proteome</keyword>
<comment type="function">
    <text evidence="18">Catalyzes the transfer of a dimethylallyl group onto the adenine at position 37 of both cytosolic and mitochondrial tRNAs, leading to the formation of N6-(dimethylallyl)adenosine (i6A37). Mediates modification of a limited subset of tRNAs: tRNA(Ser)(AGA), tRNA(Ser)(CGA), tRNA(Ser)(UGA), as well as partial modification of the selenocysteine tRNA(Ser)(UCA). TRIT1 is therefore required for selenoprotein expression.</text>
</comment>
<dbReference type="Gene3D" id="3.30.160.60">
    <property type="entry name" value="Classic Zinc Finger"/>
    <property type="match status" value="1"/>
</dbReference>
<reference evidence="23" key="5">
    <citation type="submission" date="2025-09" db="UniProtKB">
        <authorList>
            <consortium name="Ensembl"/>
        </authorList>
    </citation>
    <scope>IDENTIFICATION</scope>
</reference>
<evidence type="ECO:0000256" key="7">
    <source>
        <dbReference type="ARBA" id="ARBA00022553"/>
    </source>
</evidence>
<evidence type="ECO:0000256" key="5">
    <source>
        <dbReference type="ARBA" id="ARBA00017477"/>
    </source>
</evidence>
<dbReference type="GeneTree" id="ENSGT00390000015214"/>
<comment type="catalytic activity">
    <reaction evidence="17 19">
        <text>adenosine(37) in tRNA + dimethylallyl diphosphate = N(6)-dimethylallyladenosine(37) in tRNA + diphosphate</text>
        <dbReference type="Rhea" id="RHEA:26482"/>
        <dbReference type="Rhea" id="RHEA-COMP:10162"/>
        <dbReference type="Rhea" id="RHEA-COMP:10375"/>
        <dbReference type="ChEBI" id="CHEBI:33019"/>
        <dbReference type="ChEBI" id="CHEBI:57623"/>
        <dbReference type="ChEBI" id="CHEBI:74411"/>
        <dbReference type="ChEBI" id="CHEBI:74415"/>
        <dbReference type="EC" id="2.5.1.75"/>
    </reaction>
</comment>
<keyword evidence="7" id="KW-0597">Phosphoprotein</keyword>
<keyword evidence="14 19" id="KW-0067">ATP-binding</keyword>
<dbReference type="STRING" id="7868.ENSCMIP00000031220"/>
<dbReference type="InterPro" id="IPR018022">
    <property type="entry name" value="IPT"/>
</dbReference>
<dbReference type="NCBIfam" id="TIGR00174">
    <property type="entry name" value="miaA"/>
    <property type="match status" value="1"/>
</dbReference>
<evidence type="ECO:0000256" key="11">
    <source>
        <dbReference type="ARBA" id="ARBA00022741"/>
    </source>
</evidence>
<sequence>MPPPLVLVLGATGCGKSRLAIELSRRFGAEILSADSMQVYKGLDLITNKVRPEEQLQCRHHMISIVDPLVSSYTVQQFRNQALPIIEDIFARKKIPIIVGGTNYYIESLLWKVLVDTKEEGACGIKEKADGKQMVFSSPDRKKELEKQDIQELYSQLEEVDPEMAAKLHPNDKRKVVRSLQIYEEAGIPHSKILQQQRQQEGGGPLGGPLRFQNPCIFWLHADLAALDERLDQRVDQMLANGLLDELKEFHTRYNQQKVAENCQDYQHGIFQSIGFKEFHEYLTCTSSCSETRDKLLAEGIAALKQVTKRYARKQNKWVRNRLLKRPGPNIPPVFGLDVTDVGHWEEAVLNPALGILQSLLKGEFPAAAPLSLPCEEHEGKRRRRVCELCNKIILGDREWQAHLKSKKHRQHLKISRKQTTDSTESRGSPSTESRGSPSMESRDTQSTESPSTQSTENPGTQITETLSSDS</sequence>
<dbReference type="PANTHER" id="PTHR11088">
    <property type="entry name" value="TRNA DIMETHYLALLYLTRANSFERASE"/>
    <property type="match status" value="1"/>
</dbReference>
<comment type="subcellular location">
    <subcellularLocation>
        <location evidence="2">Cytoplasm</location>
    </subcellularLocation>
    <subcellularLocation>
        <location evidence="1">Mitochondrion</location>
    </subcellularLocation>
</comment>
<evidence type="ECO:0000256" key="8">
    <source>
        <dbReference type="ARBA" id="ARBA00022679"/>
    </source>
</evidence>
<accession>A0A4W3JG58</accession>
<keyword evidence="13" id="KW-0862">Zinc</keyword>
<dbReference type="Proteomes" id="UP000314986">
    <property type="component" value="Unassembled WGS sequence"/>
</dbReference>
<keyword evidence="8 19" id="KW-0808">Transferase</keyword>
<evidence type="ECO:0000256" key="10">
    <source>
        <dbReference type="ARBA" id="ARBA00022723"/>
    </source>
</evidence>
<feature type="compositionally biased region" description="Polar residues" evidence="21">
    <location>
        <begin position="421"/>
        <end position="440"/>
    </location>
</feature>
<keyword evidence="10" id="KW-0479">Metal-binding</keyword>
<evidence type="ECO:0000256" key="4">
    <source>
        <dbReference type="ARBA" id="ARBA00012665"/>
    </source>
</evidence>
<evidence type="ECO:0000256" key="9">
    <source>
        <dbReference type="ARBA" id="ARBA00022694"/>
    </source>
</evidence>
<evidence type="ECO:0000256" key="18">
    <source>
        <dbReference type="ARBA" id="ARBA00057810"/>
    </source>
</evidence>
<feature type="region of interest" description="Disordered" evidence="21">
    <location>
        <begin position="405"/>
        <end position="471"/>
    </location>
</feature>
<evidence type="ECO:0000256" key="14">
    <source>
        <dbReference type="ARBA" id="ARBA00022840"/>
    </source>
</evidence>
<evidence type="ECO:0000256" key="16">
    <source>
        <dbReference type="ARBA" id="ARBA00023128"/>
    </source>
</evidence>
<dbReference type="InterPro" id="IPR027417">
    <property type="entry name" value="P-loop_NTPase"/>
</dbReference>
<reference evidence="23" key="4">
    <citation type="submission" date="2025-08" db="UniProtKB">
        <authorList>
            <consortium name="Ensembl"/>
        </authorList>
    </citation>
    <scope>IDENTIFICATION</scope>
</reference>
<dbReference type="GO" id="GO:0008270">
    <property type="term" value="F:zinc ion binding"/>
    <property type="evidence" value="ECO:0007669"/>
    <property type="project" value="UniProtKB-KW"/>
</dbReference>
<dbReference type="SUPFAM" id="SSF52540">
    <property type="entry name" value="P-loop containing nucleoside triphosphate hydrolases"/>
    <property type="match status" value="1"/>
</dbReference>
<keyword evidence="16" id="KW-0496">Mitochondrion</keyword>
<dbReference type="InterPro" id="IPR036236">
    <property type="entry name" value="Znf_C2H2_sf"/>
</dbReference>
<reference evidence="24" key="1">
    <citation type="journal article" date="2006" name="Science">
        <title>Ancient noncoding elements conserved in the human genome.</title>
        <authorList>
            <person name="Venkatesh B."/>
            <person name="Kirkness E.F."/>
            <person name="Loh Y.H."/>
            <person name="Halpern A.L."/>
            <person name="Lee A.P."/>
            <person name="Johnson J."/>
            <person name="Dandona N."/>
            <person name="Viswanathan L.D."/>
            <person name="Tay A."/>
            <person name="Venter J.C."/>
            <person name="Strausberg R.L."/>
            <person name="Brenner S."/>
        </authorList>
    </citation>
    <scope>NUCLEOTIDE SEQUENCE [LARGE SCALE GENOMIC DNA]</scope>
</reference>
<keyword evidence="12" id="KW-0863">Zinc-finger</keyword>
<keyword evidence="11 19" id="KW-0547">Nucleotide-binding</keyword>
<dbReference type="PIRSF" id="PIRSF039110">
    <property type="entry name" value="IPP_transferase"/>
    <property type="match status" value="1"/>
</dbReference>
<dbReference type="InterPro" id="IPR022755">
    <property type="entry name" value="Znf_C2H2_jaz"/>
</dbReference>
<dbReference type="Ensembl" id="ENSCMIT00000031695.1">
    <property type="protein sequence ID" value="ENSCMIP00000031220.1"/>
    <property type="gene ID" value="ENSCMIG00000013419.1"/>
</dbReference>
<evidence type="ECO:0000256" key="1">
    <source>
        <dbReference type="ARBA" id="ARBA00004173"/>
    </source>
</evidence>
<evidence type="ECO:0000256" key="21">
    <source>
        <dbReference type="SAM" id="MobiDB-lite"/>
    </source>
</evidence>
<evidence type="ECO:0000259" key="22">
    <source>
        <dbReference type="Pfam" id="PF12171"/>
    </source>
</evidence>
<evidence type="ECO:0000256" key="12">
    <source>
        <dbReference type="ARBA" id="ARBA00022771"/>
    </source>
</evidence>
<dbReference type="GO" id="GO:0052381">
    <property type="term" value="F:tRNA dimethylallyltransferase activity"/>
    <property type="evidence" value="ECO:0007669"/>
    <property type="project" value="UniProtKB-UniRule"/>
</dbReference>
<evidence type="ECO:0000256" key="17">
    <source>
        <dbReference type="ARBA" id="ARBA00049563"/>
    </source>
</evidence>
<dbReference type="Gene3D" id="1.10.20.140">
    <property type="match status" value="1"/>
</dbReference>
<name>A0A4W3JG58_CALMI</name>
<dbReference type="FunFam" id="1.10.20.140:FF:000002">
    <property type="entry name" value="tRNA dimethylallyltransferase, mitochondrial"/>
    <property type="match status" value="1"/>
</dbReference>
<evidence type="ECO:0000313" key="23">
    <source>
        <dbReference type="Ensembl" id="ENSCMIP00000031220.1"/>
    </source>
</evidence>
<evidence type="ECO:0000313" key="24">
    <source>
        <dbReference type="Proteomes" id="UP000314986"/>
    </source>
</evidence>
<dbReference type="Pfam" id="PF01715">
    <property type="entry name" value="IPPT"/>
    <property type="match status" value="1"/>
</dbReference>
<dbReference type="Pfam" id="PF12171">
    <property type="entry name" value="zf-C2H2_jaz"/>
    <property type="match status" value="1"/>
</dbReference>
<dbReference type="OMA" id="WGLHLKS"/>
<dbReference type="HAMAP" id="MF_00185">
    <property type="entry name" value="IPP_trans"/>
    <property type="match status" value="1"/>
</dbReference>
<reference evidence="24" key="2">
    <citation type="journal article" date="2007" name="PLoS Biol.">
        <title>Survey sequencing and comparative analysis of the elephant shark (Callorhinchus milii) genome.</title>
        <authorList>
            <person name="Venkatesh B."/>
            <person name="Kirkness E.F."/>
            <person name="Loh Y.H."/>
            <person name="Halpern A.L."/>
            <person name="Lee A.P."/>
            <person name="Johnson J."/>
            <person name="Dandona N."/>
            <person name="Viswanathan L.D."/>
            <person name="Tay A."/>
            <person name="Venter J.C."/>
            <person name="Strausberg R.L."/>
            <person name="Brenner S."/>
        </authorList>
    </citation>
    <scope>NUCLEOTIDE SEQUENCE [LARGE SCALE GENOMIC DNA]</scope>
</reference>
<organism evidence="23 24">
    <name type="scientific">Callorhinchus milii</name>
    <name type="common">Ghost shark</name>
    <dbReference type="NCBI Taxonomy" id="7868"/>
    <lineage>
        <taxon>Eukaryota</taxon>
        <taxon>Metazoa</taxon>
        <taxon>Chordata</taxon>
        <taxon>Craniata</taxon>
        <taxon>Vertebrata</taxon>
        <taxon>Chondrichthyes</taxon>
        <taxon>Holocephali</taxon>
        <taxon>Chimaeriformes</taxon>
        <taxon>Callorhinchidae</taxon>
        <taxon>Callorhinchus</taxon>
    </lineage>
</organism>
<feature type="compositionally biased region" description="Polar residues" evidence="21">
    <location>
        <begin position="458"/>
        <end position="471"/>
    </location>
</feature>
<dbReference type="SUPFAM" id="SSF57667">
    <property type="entry name" value="beta-beta-alpha zinc fingers"/>
    <property type="match status" value="1"/>
</dbReference>
<dbReference type="Gene3D" id="3.40.50.300">
    <property type="entry name" value="P-loop containing nucleotide triphosphate hydrolases"/>
    <property type="match status" value="1"/>
</dbReference>
<comment type="similarity">
    <text evidence="3 19 20">Belongs to the IPP transferase family.</text>
</comment>
<dbReference type="GO" id="GO:0005524">
    <property type="term" value="F:ATP binding"/>
    <property type="evidence" value="ECO:0007669"/>
    <property type="project" value="UniProtKB-UniRule"/>
</dbReference>
<feature type="compositionally biased region" description="Low complexity" evidence="21">
    <location>
        <begin position="447"/>
        <end position="457"/>
    </location>
</feature>
<evidence type="ECO:0000256" key="6">
    <source>
        <dbReference type="ARBA" id="ARBA00022490"/>
    </source>
</evidence>
<dbReference type="AlphaFoldDB" id="A0A4W3JG58"/>
<reference evidence="24" key="3">
    <citation type="journal article" date="2014" name="Nature">
        <title>Elephant shark genome provides unique insights into gnathostome evolution.</title>
        <authorList>
            <consortium name="International Elephant Shark Genome Sequencing Consortium"/>
            <person name="Venkatesh B."/>
            <person name="Lee A.P."/>
            <person name="Ravi V."/>
            <person name="Maurya A.K."/>
            <person name="Lian M.M."/>
            <person name="Swann J.B."/>
            <person name="Ohta Y."/>
            <person name="Flajnik M.F."/>
            <person name="Sutoh Y."/>
            <person name="Kasahara M."/>
            <person name="Hoon S."/>
            <person name="Gangu V."/>
            <person name="Roy S.W."/>
            <person name="Irimia M."/>
            <person name="Korzh V."/>
            <person name="Kondrychyn I."/>
            <person name="Lim Z.W."/>
            <person name="Tay B.H."/>
            <person name="Tohari S."/>
            <person name="Kong K.W."/>
            <person name="Ho S."/>
            <person name="Lorente-Galdos B."/>
            <person name="Quilez J."/>
            <person name="Marques-Bonet T."/>
            <person name="Raney B.J."/>
            <person name="Ingham P.W."/>
            <person name="Tay A."/>
            <person name="Hillier L.W."/>
            <person name="Minx P."/>
            <person name="Boehm T."/>
            <person name="Wilson R.K."/>
            <person name="Brenner S."/>
            <person name="Warren W.C."/>
        </authorList>
    </citation>
    <scope>NUCLEOTIDE SEQUENCE [LARGE SCALE GENOMIC DNA]</scope>
</reference>
<evidence type="ECO:0000256" key="3">
    <source>
        <dbReference type="ARBA" id="ARBA00005842"/>
    </source>
</evidence>
<dbReference type="InterPro" id="IPR039657">
    <property type="entry name" value="Dimethylallyltransferase"/>
</dbReference>
<keyword evidence="6 19" id="KW-0963">Cytoplasm</keyword>
<dbReference type="GO" id="GO:0005739">
    <property type="term" value="C:mitochondrion"/>
    <property type="evidence" value="ECO:0007669"/>
    <property type="project" value="UniProtKB-SubCell"/>
</dbReference>
<dbReference type="PANTHER" id="PTHR11088:SF89">
    <property type="entry name" value="TRNA DIMETHYLALLYLTRANSFERASE"/>
    <property type="match status" value="1"/>
</dbReference>
<protein>
    <recommendedName>
        <fullName evidence="5 19">tRNA dimethylallyltransferase</fullName>
        <ecNumber evidence="4 19">2.5.1.75</ecNumber>
    </recommendedName>
</protein>
<evidence type="ECO:0000256" key="19">
    <source>
        <dbReference type="PIRNR" id="PIRNR039110"/>
    </source>
</evidence>
<keyword evidence="15" id="KW-0809">Transit peptide</keyword>
<evidence type="ECO:0000256" key="15">
    <source>
        <dbReference type="ARBA" id="ARBA00022946"/>
    </source>
</evidence>
<feature type="domain" description="Zinc finger double-stranded RNA binding" evidence="22">
    <location>
        <begin position="387"/>
        <end position="410"/>
    </location>
</feature>
<dbReference type="InParanoid" id="A0A4W3JG58"/>
<feature type="compositionally biased region" description="Basic residues" evidence="21">
    <location>
        <begin position="405"/>
        <end position="417"/>
    </location>
</feature>
<dbReference type="EC" id="2.5.1.75" evidence="4 19"/>